<dbReference type="Pfam" id="PF04982">
    <property type="entry name" value="TM_HPP"/>
    <property type="match status" value="1"/>
</dbReference>
<dbReference type="InterPro" id="IPR058581">
    <property type="entry name" value="TM_HPP"/>
</dbReference>
<feature type="domain" description="HPP transmembrane region" evidence="2">
    <location>
        <begin position="8"/>
        <end position="156"/>
    </location>
</feature>
<accession>A0A6H1Q197</accession>
<feature type="transmembrane region" description="Helical" evidence="1">
    <location>
        <begin position="12"/>
        <end position="29"/>
    </location>
</feature>
<evidence type="ECO:0000256" key="1">
    <source>
        <dbReference type="SAM" id="Phobius"/>
    </source>
</evidence>
<protein>
    <submittedName>
        <fullName evidence="3">HPP family protein</fullName>
    </submittedName>
</protein>
<keyword evidence="4" id="KW-1185">Reference proteome</keyword>
<dbReference type="Proteomes" id="UP000501094">
    <property type="component" value="Chromosome"/>
</dbReference>
<evidence type="ECO:0000259" key="2">
    <source>
        <dbReference type="Pfam" id="PF04982"/>
    </source>
</evidence>
<reference evidence="3 4" key="1">
    <citation type="journal article" date="2020" name="Nat. Microbiol.">
        <title>Lysogenic host-virus interactions in SAR11 marine bacteria.</title>
        <authorList>
            <person name="Morris R.M."/>
            <person name="Cain K.R."/>
            <person name="Hvorecny K.L."/>
            <person name="Kollman J.M."/>
        </authorList>
    </citation>
    <scope>NUCLEOTIDE SEQUENCE [LARGE SCALE GENOMIC DNA]</scope>
    <source>
        <strain evidence="3 4">NP1</strain>
    </source>
</reference>
<feature type="transmembrane region" description="Helical" evidence="1">
    <location>
        <begin position="127"/>
        <end position="151"/>
    </location>
</feature>
<proteinExistence type="predicted"/>
<dbReference type="EMBL" id="CP038852">
    <property type="protein sequence ID" value="QIZ20687.1"/>
    <property type="molecule type" value="Genomic_DNA"/>
</dbReference>
<name>A0A6H1Q197_9PROT</name>
<sequence>MINTIKENFNRALYALIFSIITIGTLSFLSFETPYGLFLAGSFGSSMVLLFGYPESPFAQPKNVFFGHLVTSVVGVLILKFLPVDQFLQIAIAVGLGIFVMILLGVTHPPAGGNPIVIILGAVSYDFLLNPIIFGSIIIIVYAIILNRFILKKNYPSSWKS</sequence>
<evidence type="ECO:0000313" key="4">
    <source>
        <dbReference type="Proteomes" id="UP000501094"/>
    </source>
</evidence>
<dbReference type="AlphaFoldDB" id="A0A6H1Q197"/>
<keyword evidence="1" id="KW-0812">Transmembrane</keyword>
<keyword evidence="1" id="KW-1133">Transmembrane helix</keyword>
<evidence type="ECO:0000313" key="3">
    <source>
        <dbReference type="EMBL" id="QIZ20687.1"/>
    </source>
</evidence>
<dbReference type="PANTHER" id="PTHR33741:SF5">
    <property type="entry name" value="TRANSMEMBRANE PROTEIN DDB_G0269096-RELATED"/>
    <property type="match status" value="1"/>
</dbReference>
<dbReference type="PANTHER" id="PTHR33741">
    <property type="entry name" value="TRANSMEMBRANE PROTEIN DDB_G0269096-RELATED"/>
    <property type="match status" value="1"/>
</dbReference>
<feature type="transmembrane region" description="Helical" evidence="1">
    <location>
        <begin position="65"/>
        <end position="82"/>
    </location>
</feature>
<dbReference type="InterPro" id="IPR007065">
    <property type="entry name" value="HPP"/>
</dbReference>
<dbReference type="KEGG" id="peg:E5R92_02660"/>
<keyword evidence="1" id="KW-0472">Membrane</keyword>
<feature type="transmembrane region" description="Helical" evidence="1">
    <location>
        <begin position="88"/>
        <end position="106"/>
    </location>
</feature>
<gene>
    <name evidence="3" type="ORF">E5R92_02660</name>
</gene>
<organism evidence="3 4">
    <name type="scientific">Candidatus Pelagibacter giovannonii</name>
    <dbReference type="NCBI Taxonomy" id="2563896"/>
    <lineage>
        <taxon>Bacteria</taxon>
        <taxon>Pseudomonadati</taxon>
        <taxon>Pseudomonadota</taxon>
        <taxon>Alphaproteobacteria</taxon>
        <taxon>Candidatus Pelagibacterales</taxon>
        <taxon>Candidatus Pelagibacteraceae</taxon>
        <taxon>Candidatus Pelagibacter</taxon>
    </lineage>
</organism>
<dbReference type="RefSeq" id="WP_168606569.1">
    <property type="nucleotide sequence ID" value="NZ_CP038852.1"/>
</dbReference>